<accession>A0A3D9HEN7</accession>
<gene>
    <name evidence="3" type="ORF">DFQ02_105174</name>
</gene>
<dbReference type="OrthoDB" id="9780932at2"/>
<sequence>MTLKSKLVLGFLTAITCGNVIAQSLPESQYFDSNGISIHYVEQGAGEAVILMHGYTRSVNDWSQLEIFKSLAQDYRVIAFDARGHGKSDKPSEISAYGLEMSRDIIRLLDHLDIDRAHIIASSMGGRVLGPLMPTHADRLLTVTFIGFAPVWNWSADVQQSIERRSNNMIRNPPQRLIDQGQDIQALGILVLGFSQLVVTKQELRNLKVPTFAIVGSEDRNLARLEELKTLMPDMKLLVIDGEGHGLDNLARHLEFVTSIRSFIADH</sequence>
<dbReference type="PANTHER" id="PTHR43798">
    <property type="entry name" value="MONOACYLGLYCEROL LIPASE"/>
    <property type="match status" value="1"/>
</dbReference>
<comment type="caution">
    <text evidence="3">The sequence shown here is derived from an EMBL/GenBank/DDBJ whole genome shotgun (WGS) entry which is preliminary data.</text>
</comment>
<dbReference type="GO" id="GO:0047372">
    <property type="term" value="F:monoacylglycerol lipase activity"/>
    <property type="evidence" value="ECO:0007669"/>
    <property type="project" value="TreeGrafter"/>
</dbReference>
<evidence type="ECO:0000313" key="4">
    <source>
        <dbReference type="Proteomes" id="UP000256629"/>
    </source>
</evidence>
<feature type="signal peptide" evidence="1">
    <location>
        <begin position="1"/>
        <end position="22"/>
    </location>
</feature>
<evidence type="ECO:0000313" key="3">
    <source>
        <dbReference type="EMBL" id="RED47947.1"/>
    </source>
</evidence>
<dbReference type="GO" id="GO:0046464">
    <property type="term" value="P:acylglycerol catabolic process"/>
    <property type="evidence" value="ECO:0007669"/>
    <property type="project" value="TreeGrafter"/>
</dbReference>
<dbReference type="Pfam" id="PF00561">
    <property type="entry name" value="Abhydrolase_1"/>
    <property type="match status" value="1"/>
</dbReference>
<keyword evidence="4" id="KW-1185">Reference proteome</keyword>
<evidence type="ECO:0000256" key="1">
    <source>
        <dbReference type="SAM" id="SignalP"/>
    </source>
</evidence>
<organism evidence="3 4">
    <name type="scientific">Seonamhaeicola aphaedonensis</name>
    <dbReference type="NCBI Taxonomy" id="1461338"/>
    <lineage>
        <taxon>Bacteria</taxon>
        <taxon>Pseudomonadati</taxon>
        <taxon>Bacteroidota</taxon>
        <taxon>Flavobacteriia</taxon>
        <taxon>Flavobacteriales</taxon>
        <taxon>Flavobacteriaceae</taxon>
    </lineage>
</organism>
<evidence type="ECO:0000259" key="2">
    <source>
        <dbReference type="Pfam" id="PF00561"/>
    </source>
</evidence>
<dbReference type="InterPro" id="IPR050266">
    <property type="entry name" value="AB_hydrolase_sf"/>
</dbReference>
<dbReference type="SUPFAM" id="SSF53474">
    <property type="entry name" value="alpha/beta-Hydrolases"/>
    <property type="match status" value="1"/>
</dbReference>
<feature type="chain" id="PRO_5017662153" evidence="1">
    <location>
        <begin position="23"/>
        <end position="267"/>
    </location>
</feature>
<dbReference type="AlphaFoldDB" id="A0A3D9HEN7"/>
<dbReference type="GO" id="GO:0016020">
    <property type="term" value="C:membrane"/>
    <property type="evidence" value="ECO:0007669"/>
    <property type="project" value="TreeGrafter"/>
</dbReference>
<dbReference type="Proteomes" id="UP000256629">
    <property type="component" value="Unassembled WGS sequence"/>
</dbReference>
<dbReference type="Gene3D" id="3.40.50.1820">
    <property type="entry name" value="alpha/beta hydrolase"/>
    <property type="match status" value="1"/>
</dbReference>
<dbReference type="PANTHER" id="PTHR43798:SF33">
    <property type="entry name" value="HYDROLASE, PUTATIVE (AFU_ORTHOLOGUE AFUA_2G14860)-RELATED"/>
    <property type="match status" value="1"/>
</dbReference>
<reference evidence="3 4" key="1">
    <citation type="submission" date="2018-07" db="EMBL/GenBank/DDBJ databases">
        <title>Genomic Encyclopedia of Type Strains, Phase III (KMG-III): the genomes of soil and plant-associated and newly described type strains.</title>
        <authorList>
            <person name="Whitman W."/>
        </authorList>
    </citation>
    <scope>NUCLEOTIDE SEQUENCE [LARGE SCALE GENOMIC DNA]</scope>
    <source>
        <strain evidence="3 4">CECT 8487</strain>
    </source>
</reference>
<name>A0A3D9HEN7_9FLAO</name>
<dbReference type="InterPro" id="IPR000073">
    <property type="entry name" value="AB_hydrolase_1"/>
</dbReference>
<dbReference type="EMBL" id="QRDX01000005">
    <property type="protein sequence ID" value="RED47947.1"/>
    <property type="molecule type" value="Genomic_DNA"/>
</dbReference>
<feature type="domain" description="AB hydrolase-1" evidence="2">
    <location>
        <begin position="48"/>
        <end position="148"/>
    </location>
</feature>
<proteinExistence type="predicted"/>
<dbReference type="InterPro" id="IPR029058">
    <property type="entry name" value="AB_hydrolase_fold"/>
</dbReference>
<protein>
    <submittedName>
        <fullName evidence="3">Pimeloyl-ACP methyl ester carboxylesterase</fullName>
    </submittedName>
</protein>
<dbReference type="RefSeq" id="WP_116524305.1">
    <property type="nucleotide sequence ID" value="NZ_QRDX01000005.1"/>
</dbReference>
<keyword evidence="1" id="KW-0732">Signal</keyword>